<reference evidence="1 2" key="1">
    <citation type="journal article" date="2011" name="PLoS Genet.">
        <title>Finished genome of the fungal wheat pathogen Mycosphaerella graminicola reveals dispensome structure, chromosome plasticity, and stealth pathogenesis.</title>
        <authorList>
            <person name="Goodwin S.B."/>
            <person name="Ben M'barek S."/>
            <person name="Dhillon B."/>
            <person name="Wittenberg A.H.J."/>
            <person name="Crane C.F."/>
            <person name="Hane J.K."/>
            <person name="Foster A.J."/>
            <person name="Van der Lee T.A.J."/>
            <person name="Grimwood J."/>
            <person name="Aerts A."/>
            <person name="Antoniw J."/>
            <person name="Bailey A."/>
            <person name="Bluhm B."/>
            <person name="Bowler J."/>
            <person name="Bristow J."/>
            <person name="van der Burgt A."/>
            <person name="Canto-Canche B."/>
            <person name="Churchill A.C.L."/>
            <person name="Conde-Ferraez L."/>
            <person name="Cools H.J."/>
            <person name="Coutinho P.M."/>
            <person name="Csukai M."/>
            <person name="Dehal P."/>
            <person name="De Wit P."/>
            <person name="Donzelli B."/>
            <person name="van de Geest H.C."/>
            <person name="van Ham R.C.H.J."/>
            <person name="Hammond-Kosack K.E."/>
            <person name="Henrissat B."/>
            <person name="Kilian A."/>
            <person name="Kobayashi A.K."/>
            <person name="Koopmann E."/>
            <person name="Kourmpetis Y."/>
            <person name="Kuzniar A."/>
            <person name="Lindquist E."/>
            <person name="Lombard V."/>
            <person name="Maliepaard C."/>
            <person name="Martins N."/>
            <person name="Mehrabi R."/>
            <person name="Nap J.P.H."/>
            <person name="Ponomarenko A."/>
            <person name="Rudd J.J."/>
            <person name="Salamov A."/>
            <person name="Schmutz J."/>
            <person name="Schouten H.J."/>
            <person name="Shapiro H."/>
            <person name="Stergiopoulos I."/>
            <person name="Torriani S.F.F."/>
            <person name="Tu H."/>
            <person name="de Vries R.P."/>
            <person name="Waalwijk C."/>
            <person name="Ware S.B."/>
            <person name="Wiebenga A."/>
            <person name="Zwiers L.-H."/>
            <person name="Oliver R.P."/>
            <person name="Grigoriev I.V."/>
            <person name="Kema G.H.J."/>
        </authorList>
    </citation>
    <scope>NUCLEOTIDE SEQUENCE [LARGE SCALE GENOMIC DNA]</scope>
    <source>
        <strain evidence="2">CBS 115943 / IPO323</strain>
    </source>
</reference>
<dbReference type="RefSeq" id="XP_003851712.1">
    <property type="nucleotide sequence ID" value="XM_003851664.1"/>
</dbReference>
<dbReference type="AlphaFoldDB" id="F9XE92"/>
<dbReference type="GeneID" id="13402000"/>
<protein>
    <submittedName>
        <fullName evidence="1">Uncharacterized protein</fullName>
    </submittedName>
</protein>
<dbReference type="InParanoid" id="F9XE92"/>
<dbReference type="HOGENOM" id="CLU_1929248_0_0_1"/>
<organism evidence="1 2">
    <name type="scientific">Zymoseptoria tritici (strain CBS 115943 / IPO323)</name>
    <name type="common">Speckled leaf blotch fungus</name>
    <name type="synonym">Septoria tritici</name>
    <dbReference type="NCBI Taxonomy" id="336722"/>
    <lineage>
        <taxon>Eukaryota</taxon>
        <taxon>Fungi</taxon>
        <taxon>Dikarya</taxon>
        <taxon>Ascomycota</taxon>
        <taxon>Pezizomycotina</taxon>
        <taxon>Dothideomycetes</taxon>
        <taxon>Dothideomycetidae</taxon>
        <taxon>Mycosphaerellales</taxon>
        <taxon>Mycosphaerellaceae</taxon>
        <taxon>Zymoseptoria</taxon>
    </lineage>
</organism>
<proteinExistence type="predicted"/>
<dbReference type="EMBL" id="CM001201">
    <property type="protein sequence ID" value="EGP86688.1"/>
    <property type="molecule type" value="Genomic_DNA"/>
</dbReference>
<sequence length="131" mass="14717">MANNEGIRGLREQIFDNAAFLYPDAIIDHCGYQASHIVKPSEIFSIVMLKQRKPILDAYGHVQQNVVLAAPVFYQAVVMHGELTIRKIAARSDQRDTVHEALESLLGKLARLTALKVFHQIGCNIEDFQTD</sequence>
<gene>
    <name evidence="1" type="ORF">MYCGRDRAFT_94126</name>
</gene>
<keyword evidence="2" id="KW-1185">Reference proteome</keyword>
<dbReference type="Proteomes" id="UP000008062">
    <property type="component" value="Chromosome 6"/>
</dbReference>
<accession>F9XE92</accession>
<evidence type="ECO:0000313" key="1">
    <source>
        <dbReference type="EMBL" id="EGP86688.1"/>
    </source>
</evidence>
<dbReference type="KEGG" id="ztr:MYCGRDRAFT_94126"/>
<dbReference type="OrthoDB" id="3650444at2759"/>
<dbReference type="VEuPathDB" id="FungiDB:ZTRI_6.638"/>
<evidence type="ECO:0000313" key="2">
    <source>
        <dbReference type="Proteomes" id="UP000008062"/>
    </source>
</evidence>
<name>F9XE92_ZYMTI</name>